<evidence type="ECO:0000259" key="8">
    <source>
        <dbReference type="SMART" id="SM01332"/>
    </source>
</evidence>
<dbReference type="SMART" id="SM01332">
    <property type="entry name" value="Cyclin_C"/>
    <property type="match status" value="1"/>
</dbReference>
<dbReference type="InterPro" id="IPR048258">
    <property type="entry name" value="Cyclins_cyclin-box"/>
</dbReference>
<feature type="region of interest" description="Disordered" evidence="6">
    <location>
        <begin position="1"/>
        <end position="116"/>
    </location>
</feature>
<dbReference type="InterPro" id="IPR013763">
    <property type="entry name" value="Cyclin-like_dom"/>
</dbReference>
<comment type="caution">
    <text evidence="9">The sequence shown here is derived from an EMBL/GenBank/DDBJ whole genome shotgun (WGS) entry which is preliminary data.</text>
</comment>
<keyword evidence="5" id="KW-0175">Coiled coil</keyword>
<evidence type="ECO:0000256" key="3">
    <source>
        <dbReference type="ARBA" id="ARBA00023306"/>
    </source>
</evidence>
<keyword evidence="2 4" id="KW-0195">Cyclin</keyword>
<feature type="coiled-coil region" evidence="5">
    <location>
        <begin position="534"/>
        <end position="565"/>
    </location>
</feature>
<dbReference type="InterPro" id="IPR004367">
    <property type="entry name" value="Cyclin_C-dom"/>
</dbReference>
<evidence type="ECO:0000313" key="9">
    <source>
        <dbReference type="EMBL" id="KAL0958380.1"/>
    </source>
</evidence>
<keyword evidence="1" id="KW-0132">Cell division</keyword>
<feature type="domain" description="Cyclin C-terminal" evidence="8">
    <location>
        <begin position="402"/>
        <end position="516"/>
    </location>
</feature>
<dbReference type="InterPro" id="IPR036915">
    <property type="entry name" value="Cyclin-like_sf"/>
</dbReference>
<sequence length="568" mass="63464">MASNIPRRTTRVTRTTANENIEPRGAGPTRSRTAKSQPLKAAACPTAPTTKTSRLTAPTLASKAKTIAKTDKPTAGMARRAALTDLTAPRNTASVTDGATRHSKGKAKEASVAESTNDALKMKATRVQRAPLRPSHDAIPTRTTRSSARLGQQATKRDSTVGIITATENVPPTRVLPERLPVFKPPATEEPQTSDSSRFATSVKRHHEEDVEAPRVFKRHQTSPTTHDESQLEADAVAAHLDEADEPQADTELWDDLDADDWDDPVMVSEYVNEIFEYFKDTELQTLPNPDYMASQPELTWGHRAKVIDWLIGVHNAFRLLPESLFLAINIFDRFLSSRVISLSKVQLVAAASFFIACKTEEMMSPSVADMVYLTKEAFKAEEIIKAERFILRIIDYNLTYPSPMNFLRRASKADGLEINARTVGKYLLEVCCIQWRLVGVPPSLQAAASLWLGRLVFGREEWTPNLAHYSGYSEEEILPVANVLLDHLVAPVIHEALYKKYAAKKYSKVSVLLQQWALRRWDEGSSISLLEDLPNLKAEAADFRHRIEEEERAYRAKLEAEERQRAG</sequence>
<feature type="domain" description="Cyclin-like" evidence="7">
    <location>
        <begin position="309"/>
        <end position="393"/>
    </location>
</feature>
<feature type="compositionally biased region" description="Polar residues" evidence="6">
    <location>
        <begin position="141"/>
        <end position="154"/>
    </location>
</feature>
<dbReference type="SUPFAM" id="SSF47954">
    <property type="entry name" value="Cyclin-like"/>
    <property type="match status" value="2"/>
</dbReference>
<comment type="similarity">
    <text evidence="4">Belongs to the cyclin family.</text>
</comment>
<evidence type="ECO:0000256" key="2">
    <source>
        <dbReference type="ARBA" id="ARBA00023127"/>
    </source>
</evidence>
<feature type="compositionally biased region" description="Polar residues" evidence="6">
    <location>
        <begin position="190"/>
        <end position="200"/>
    </location>
</feature>
<dbReference type="InterPro" id="IPR039361">
    <property type="entry name" value="Cyclin"/>
</dbReference>
<evidence type="ECO:0000256" key="5">
    <source>
        <dbReference type="SAM" id="Coils"/>
    </source>
</evidence>
<dbReference type="Gene3D" id="1.10.472.10">
    <property type="entry name" value="Cyclin-like"/>
    <property type="match status" value="2"/>
</dbReference>
<dbReference type="InterPro" id="IPR046965">
    <property type="entry name" value="Cyclin_A/B-like"/>
</dbReference>
<feature type="region of interest" description="Disordered" evidence="6">
    <location>
        <begin position="183"/>
        <end position="209"/>
    </location>
</feature>
<feature type="region of interest" description="Disordered" evidence="6">
    <location>
        <begin position="135"/>
        <end position="158"/>
    </location>
</feature>
<dbReference type="PIRSF" id="PIRSF001771">
    <property type="entry name" value="Cyclin_A_B_D_E"/>
    <property type="match status" value="1"/>
</dbReference>
<accession>A0ABR3JSM8</accession>
<gene>
    <name evidence="9" type="ORF">HGRIS_000522</name>
</gene>
<evidence type="ECO:0008006" key="11">
    <source>
        <dbReference type="Google" id="ProtNLM"/>
    </source>
</evidence>
<evidence type="ECO:0000259" key="7">
    <source>
        <dbReference type="SMART" id="SM00385"/>
    </source>
</evidence>
<evidence type="ECO:0000256" key="6">
    <source>
        <dbReference type="SAM" id="MobiDB-lite"/>
    </source>
</evidence>
<dbReference type="Pfam" id="PF02984">
    <property type="entry name" value="Cyclin_C"/>
    <property type="match status" value="1"/>
</dbReference>
<dbReference type="SMART" id="SM00385">
    <property type="entry name" value="CYCLIN"/>
    <property type="match status" value="2"/>
</dbReference>
<evidence type="ECO:0000256" key="4">
    <source>
        <dbReference type="RuleBase" id="RU000383"/>
    </source>
</evidence>
<feature type="compositionally biased region" description="Low complexity" evidence="6">
    <location>
        <begin position="40"/>
        <end position="52"/>
    </location>
</feature>
<dbReference type="EMBL" id="JASNQZ010000004">
    <property type="protein sequence ID" value="KAL0958380.1"/>
    <property type="molecule type" value="Genomic_DNA"/>
</dbReference>
<feature type="domain" description="Cyclin-like" evidence="7">
    <location>
        <begin position="406"/>
        <end position="487"/>
    </location>
</feature>
<dbReference type="InterPro" id="IPR006671">
    <property type="entry name" value="Cyclin_N"/>
</dbReference>
<keyword evidence="3" id="KW-0131">Cell cycle</keyword>
<dbReference type="PROSITE" id="PS00292">
    <property type="entry name" value="CYCLINS"/>
    <property type="match status" value="1"/>
</dbReference>
<dbReference type="Proteomes" id="UP001556367">
    <property type="component" value="Unassembled WGS sequence"/>
</dbReference>
<dbReference type="Pfam" id="PF00134">
    <property type="entry name" value="Cyclin_N"/>
    <property type="match status" value="1"/>
</dbReference>
<organism evidence="9 10">
    <name type="scientific">Hohenbuehelia grisea</name>
    <dbReference type="NCBI Taxonomy" id="104357"/>
    <lineage>
        <taxon>Eukaryota</taxon>
        <taxon>Fungi</taxon>
        <taxon>Dikarya</taxon>
        <taxon>Basidiomycota</taxon>
        <taxon>Agaricomycotina</taxon>
        <taxon>Agaricomycetes</taxon>
        <taxon>Agaricomycetidae</taxon>
        <taxon>Agaricales</taxon>
        <taxon>Pleurotineae</taxon>
        <taxon>Pleurotaceae</taxon>
        <taxon>Hohenbuehelia</taxon>
    </lineage>
</organism>
<dbReference type="PANTHER" id="PTHR10177">
    <property type="entry name" value="CYCLINS"/>
    <property type="match status" value="1"/>
</dbReference>
<protein>
    <recommendedName>
        <fullName evidence="11">Cyclin N-terminal domain-containing protein</fullName>
    </recommendedName>
</protein>
<evidence type="ECO:0000256" key="1">
    <source>
        <dbReference type="ARBA" id="ARBA00022618"/>
    </source>
</evidence>
<evidence type="ECO:0000313" key="10">
    <source>
        <dbReference type="Proteomes" id="UP001556367"/>
    </source>
</evidence>
<reference evidence="10" key="1">
    <citation type="submission" date="2024-06" db="EMBL/GenBank/DDBJ databases">
        <title>Multi-omics analyses provide insights into the biosynthesis of the anticancer antibiotic pleurotin in Hohenbuehelia grisea.</title>
        <authorList>
            <person name="Weaver J.A."/>
            <person name="Alberti F."/>
        </authorList>
    </citation>
    <scope>NUCLEOTIDE SEQUENCE [LARGE SCALE GENOMIC DNA]</scope>
    <source>
        <strain evidence="10">T-177</strain>
    </source>
</reference>
<proteinExistence type="inferred from homology"/>
<name>A0ABR3JSM8_9AGAR</name>
<keyword evidence="10" id="KW-1185">Reference proteome</keyword>